<dbReference type="Pfam" id="PF00072">
    <property type="entry name" value="Response_reg"/>
    <property type="match status" value="1"/>
</dbReference>
<dbReference type="SMART" id="SM00448">
    <property type="entry name" value="REC"/>
    <property type="match status" value="1"/>
</dbReference>
<organism evidence="4 5">
    <name type="scientific">Desulfoglaeba alkanexedens ALDC</name>
    <dbReference type="NCBI Taxonomy" id="980445"/>
    <lineage>
        <taxon>Bacteria</taxon>
        <taxon>Pseudomonadati</taxon>
        <taxon>Thermodesulfobacteriota</taxon>
        <taxon>Syntrophobacteria</taxon>
        <taxon>Syntrophobacterales</taxon>
        <taxon>Syntrophobacteraceae</taxon>
        <taxon>Desulfoglaeba</taxon>
    </lineage>
</organism>
<protein>
    <submittedName>
        <fullName evidence="4">Response regulator</fullName>
    </submittedName>
</protein>
<dbReference type="OrthoDB" id="5392850at2"/>
<dbReference type="PANTHER" id="PTHR44591">
    <property type="entry name" value="STRESS RESPONSE REGULATOR PROTEIN 1"/>
    <property type="match status" value="1"/>
</dbReference>
<dbReference type="Gene3D" id="3.40.50.2300">
    <property type="match status" value="1"/>
</dbReference>
<evidence type="ECO:0000313" key="5">
    <source>
        <dbReference type="Proteomes" id="UP000298602"/>
    </source>
</evidence>
<dbReference type="InterPro" id="IPR011006">
    <property type="entry name" value="CheY-like_superfamily"/>
</dbReference>
<reference evidence="4 5" key="1">
    <citation type="submission" date="2019-05" db="EMBL/GenBank/DDBJ databases">
        <title>The Complete Genome Sequence of the n-alkane-degrading Desulfoglaeba alkanexedens ALDC reveals multiple alkylsuccinate synthase gene clusters.</title>
        <authorList>
            <person name="Callaghan A.V."/>
            <person name="Davidova I.A."/>
            <person name="Duncan K.E."/>
            <person name="Morris B."/>
            <person name="McInerney M.J."/>
        </authorList>
    </citation>
    <scope>NUCLEOTIDE SEQUENCE [LARGE SCALE GENOMIC DNA]</scope>
    <source>
        <strain evidence="4 5">ALDC</strain>
    </source>
</reference>
<dbReference type="KEGG" id="dax:FDQ92_04380"/>
<evidence type="ECO:0000256" key="2">
    <source>
        <dbReference type="PROSITE-ProRule" id="PRU00169"/>
    </source>
</evidence>
<dbReference type="AlphaFoldDB" id="A0A4P8L148"/>
<dbReference type="Proteomes" id="UP000298602">
    <property type="component" value="Chromosome"/>
</dbReference>
<evidence type="ECO:0000313" key="4">
    <source>
        <dbReference type="EMBL" id="QCQ21479.1"/>
    </source>
</evidence>
<feature type="modified residue" description="4-aspartylphosphate" evidence="2">
    <location>
        <position position="68"/>
    </location>
</feature>
<dbReference type="InterPro" id="IPR050595">
    <property type="entry name" value="Bact_response_regulator"/>
</dbReference>
<dbReference type="CDD" id="cd17569">
    <property type="entry name" value="REC_HupR-like"/>
    <property type="match status" value="1"/>
</dbReference>
<dbReference type="InterPro" id="IPR001789">
    <property type="entry name" value="Sig_transdc_resp-reg_receiver"/>
</dbReference>
<dbReference type="SUPFAM" id="SSF52172">
    <property type="entry name" value="CheY-like"/>
    <property type="match status" value="1"/>
</dbReference>
<keyword evidence="5" id="KW-1185">Reference proteome</keyword>
<sequence>MDRAFRSGPVQGEENMSATVLFVDDEPKITDALKRILRREPYRVLCANSAKEALNILGGREVDVVVSDEKMPGMSGSDFLALVAEAYPETIRIVLTGQASLEAAIRAINEGGIYRFLTKPISESNLTATIRQALEHRSLVKKVAEIRKKEHSRAAALKALERSYPGITELREDASGTIIIDDVF</sequence>
<dbReference type="PROSITE" id="PS50110">
    <property type="entry name" value="RESPONSE_REGULATORY"/>
    <property type="match status" value="1"/>
</dbReference>
<keyword evidence="1 2" id="KW-0597">Phosphoprotein</keyword>
<evidence type="ECO:0000256" key="1">
    <source>
        <dbReference type="ARBA" id="ARBA00022553"/>
    </source>
</evidence>
<feature type="domain" description="Response regulatory" evidence="3">
    <location>
        <begin position="19"/>
        <end position="134"/>
    </location>
</feature>
<name>A0A4P8L148_9BACT</name>
<accession>A0A4P8L148</accession>
<dbReference type="PANTHER" id="PTHR44591:SF19">
    <property type="entry name" value="TWO-COMPONENT RESPONSE REGULATOR-RELATED"/>
    <property type="match status" value="1"/>
</dbReference>
<proteinExistence type="predicted"/>
<dbReference type="EMBL" id="CP040098">
    <property type="protein sequence ID" value="QCQ21479.1"/>
    <property type="molecule type" value="Genomic_DNA"/>
</dbReference>
<dbReference type="GO" id="GO:0000160">
    <property type="term" value="P:phosphorelay signal transduction system"/>
    <property type="evidence" value="ECO:0007669"/>
    <property type="project" value="InterPro"/>
</dbReference>
<evidence type="ECO:0000259" key="3">
    <source>
        <dbReference type="PROSITE" id="PS50110"/>
    </source>
</evidence>
<gene>
    <name evidence="4" type="ORF">FDQ92_04380</name>
</gene>
<reference evidence="4 5" key="2">
    <citation type="submission" date="2019-05" db="EMBL/GenBank/DDBJ databases">
        <authorList>
            <person name="Suflita J.M."/>
            <person name="Marks C.R."/>
        </authorList>
    </citation>
    <scope>NUCLEOTIDE SEQUENCE [LARGE SCALE GENOMIC DNA]</scope>
    <source>
        <strain evidence="4 5">ALDC</strain>
    </source>
</reference>